<evidence type="ECO:0000256" key="1">
    <source>
        <dbReference type="SAM" id="Phobius"/>
    </source>
</evidence>
<sequence length="54" mass="5820">MGHEVKEQIHHHINILLTVVLHLLAPLGPVFGGTVVILFVTQAETPCLQAVPST</sequence>
<reference evidence="2" key="1">
    <citation type="journal article" date="2015" name="Front. Microbiol.">
        <title>Combining genomic sequencing methods to explore viral diversity and reveal potential virus-host interactions.</title>
        <authorList>
            <person name="Chow C.E."/>
            <person name="Winget D.M."/>
            <person name="White R.A.III."/>
            <person name="Hallam S.J."/>
            <person name="Suttle C.A."/>
        </authorList>
    </citation>
    <scope>NUCLEOTIDE SEQUENCE</scope>
    <source>
        <strain evidence="2">Oxic1_4</strain>
    </source>
</reference>
<feature type="transmembrane region" description="Helical" evidence="1">
    <location>
        <begin position="12"/>
        <end position="40"/>
    </location>
</feature>
<accession>A0A0F7L8M3</accession>
<keyword evidence="1" id="KW-0812">Transmembrane</keyword>
<reference evidence="2" key="2">
    <citation type="submission" date="2015-03" db="EMBL/GenBank/DDBJ databases">
        <authorList>
            <person name="Chow C.-E.T."/>
            <person name="Winget D.M."/>
            <person name="White R.A.III."/>
            <person name="Hallam S.J."/>
            <person name="Suttle C.A."/>
        </authorList>
    </citation>
    <scope>NUCLEOTIDE SEQUENCE</scope>
    <source>
        <strain evidence="2">Oxic1_4</strain>
    </source>
</reference>
<keyword evidence="1" id="KW-1133">Transmembrane helix</keyword>
<name>A0A0F7L8M3_9VIRU</name>
<keyword evidence="2" id="KW-0540">Nuclease</keyword>
<dbReference type="EMBL" id="KR029599">
    <property type="protein sequence ID" value="AKH47893.1"/>
    <property type="molecule type" value="Genomic_DNA"/>
</dbReference>
<protein>
    <submittedName>
        <fullName evidence="2">T7-like DNA polymerase 3-5 exonuclease</fullName>
    </submittedName>
</protein>
<organism evidence="2">
    <name type="scientific">uncultured marine virus</name>
    <dbReference type="NCBI Taxonomy" id="186617"/>
    <lineage>
        <taxon>Viruses</taxon>
        <taxon>environmental samples</taxon>
    </lineage>
</organism>
<proteinExistence type="predicted"/>
<keyword evidence="2" id="KW-0378">Hydrolase</keyword>
<dbReference type="GO" id="GO:0004527">
    <property type="term" value="F:exonuclease activity"/>
    <property type="evidence" value="ECO:0007669"/>
    <property type="project" value="UniProtKB-KW"/>
</dbReference>
<keyword evidence="1" id="KW-0472">Membrane</keyword>
<evidence type="ECO:0000313" key="2">
    <source>
        <dbReference type="EMBL" id="AKH47893.1"/>
    </source>
</evidence>
<keyword evidence="2" id="KW-0269">Exonuclease</keyword>